<sequence>MTSNYRHALFSAVSACTYVNRPDLQLQPVTTAVPDCGSEEKNKSTVNHLWLNKRHLQCKRRCRRERGRTPGEPPDHCQTLRNLRRSHQT</sequence>
<comment type="caution">
    <text evidence="2">The sequence shown here is derived from an EMBL/GenBank/DDBJ whole genome shotgun (WGS) entry which is preliminary data.</text>
</comment>
<dbReference type="AlphaFoldDB" id="A0AAN8BPK4"/>
<proteinExistence type="predicted"/>
<evidence type="ECO:0000256" key="1">
    <source>
        <dbReference type="SAM" id="MobiDB-lite"/>
    </source>
</evidence>
<reference evidence="2 3" key="1">
    <citation type="journal article" date="2023" name="Mol. Biol. Evol.">
        <title>Genomics of Secondarily Temperate Adaptation in the Only Non-Antarctic Icefish.</title>
        <authorList>
            <person name="Rivera-Colon A.G."/>
            <person name="Rayamajhi N."/>
            <person name="Minhas B.F."/>
            <person name="Madrigal G."/>
            <person name="Bilyk K.T."/>
            <person name="Yoon V."/>
            <person name="Hune M."/>
            <person name="Gregory S."/>
            <person name="Cheng C.H.C."/>
            <person name="Catchen J.M."/>
        </authorList>
    </citation>
    <scope>NUCLEOTIDE SEQUENCE [LARGE SCALE GENOMIC DNA]</scope>
    <source>
        <strain evidence="2">JC2023a</strain>
    </source>
</reference>
<keyword evidence="3" id="KW-1185">Reference proteome</keyword>
<evidence type="ECO:0000313" key="2">
    <source>
        <dbReference type="EMBL" id="KAK5888777.1"/>
    </source>
</evidence>
<dbReference type="EMBL" id="JAULUE010002057">
    <property type="protein sequence ID" value="KAK5888777.1"/>
    <property type="molecule type" value="Genomic_DNA"/>
</dbReference>
<feature type="region of interest" description="Disordered" evidence="1">
    <location>
        <begin position="65"/>
        <end position="89"/>
    </location>
</feature>
<evidence type="ECO:0000313" key="3">
    <source>
        <dbReference type="Proteomes" id="UP001335648"/>
    </source>
</evidence>
<accession>A0AAN8BPK4</accession>
<organism evidence="2 3">
    <name type="scientific">Champsocephalus esox</name>
    <name type="common">pike icefish</name>
    <dbReference type="NCBI Taxonomy" id="159716"/>
    <lineage>
        <taxon>Eukaryota</taxon>
        <taxon>Metazoa</taxon>
        <taxon>Chordata</taxon>
        <taxon>Craniata</taxon>
        <taxon>Vertebrata</taxon>
        <taxon>Euteleostomi</taxon>
        <taxon>Actinopterygii</taxon>
        <taxon>Neopterygii</taxon>
        <taxon>Teleostei</taxon>
        <taxon>Neoteleostei</taxon>
        <taxon>Acanthomorphata</taxon>
        <taxon>Eupercaria</taxon>
        <taxon>Perciformes</taxon>
        <taxon>Notothenioidei</taxon>
        <taxon>Channichthyidae</taxon>
        <taxon>Champsocephalus</taxon>
    </lineage>
</organism>
<gene>
    <name evidence="2" type="ORF">CesoFtcFv8_014837</name>
</gene>
<name>A0AAN8BPK4_9TELE</name>
<dbReference type="Proteomes" id="UP001335648">
    <property type="component" value="Unassembled WGS sequence"/>
</dbReference>
<protein>
    <submittedName>
        <fullName evidence="2">Uncharacterized protein</fullName>
    </submittedName>
</protein>